<sequence length="225" mass="25595">MASTAVDFVEDMAQKQIKYETIFSEQAKVLRLDQPRLEAAMMDLQQSPLIAKHGQHWEPTQDNVDEYLAYCDGLCHIVSQDFDDHVKILHAAHAALMCIVTCQIAQQHDTVQMAILKRHNELVMSVHPLPPTQVNHEAPLSKPMVEPRHITAEELQLFQDPKNLHGKQFVLSADDDSGLYEVIGYSRKRDKTVEYEVLFEECGDPILLNAKEMMAMVEDSLYLPA</sequence>
<dbReference type="HOGENOM" id="CLU_1230117_0_0_1"/>
<reference evidence="2" key="2">
    <citation type="submission" date="2015-01" db="EMBL/GenBank/DDBJ databases">
        <title>Evolutionary Origins and Diversification of the Mycorrhizal Mutualists.</title>
        <authorList>
            <consortium name="DOE Joint Genome Institute"/>
            <consortium name="Mycorrhizal Genomics Consortium"/>
            <person name="Kohler A."/>
            <person name="Kuo A."/>
            <person name="Nagy L.G."/>
            <person name="Floudas D."/>
            <person name="Copeland A."/>
            <person name="Barry K.W."/>
            <person name="Cichocki N."/>
            <person name="Veneault-Fourrey C."/>
            <person name="LaButti K."/>
            <person name="Lindquist E.A."/>
            <person name="Lipzen A."/>
            <person name="Lundell T."/>
            <person name="Morin E."/>
            <person name="Murat C."/>
            <person name="Riley R."/>
            <person name="Ohm R."/>
            <person name="Sun H."/>
            <person name="Tunlid A."/>
            <person name="Henrissat B."/>
            <person name="Grigoriev I.V."/>
            <person name="Hibbett D.S."/>
            <person name="Martin F."/>
        </authorList>
    </citation>
    <scope>NUCLEOTIDE SEQUENCE [LARGE SCALE GENOMIC DNA]</scope>
    <source>
        <strain evidence="2">LaAM-08-1</strain>
    </source>
</reference>
<dbReference type="AlphaFoldDB" id="A0A0C9XMW7"/>
<protein>
    <submittedName>
        <fullName evidence="1">Uncharacterized protein</fullName>
    </submittedName>
</protein>
<reference evidence="1 2" key="1">
    <citation type="submission" date="2014-04" db="EMBL/GenBank/DDBJ databases">
        <authorList>
            <consortium name="DOE Joint Genome Institute"/>
            <person name="Kuo A."/>
            <person name="Kohler A."/>
            <person name="Nagy L.G."/>
            <person name="Floudas D."/>
            <person name="Copeland A."/>
            <person name="Barry K.W."/>
            <person name="Cichocki N."/>
            <person name="Veneault-Fourrey C."/>
            <person name="LaButti K."/>
            <person name="Lindquist E.A."/>
            <person name="Lipzen A."/>
            <person name="Lundell T."/>
            <person name="Morin E."/>
            <person name="Murat C."/>
            <person name="Sun H."/>
            <person name="Tunlid A."/>
            <person name="Henrissat B."/>
            <person name="Grigoriev I.V."/>
            <person name="Hibbett D.S."/>
            <person name="Martin F."/>
            <person name="Nordberg H.P."/>
            <person name="Cantor M.N."/>
            <person name="Hua S.X."/>
        </authorList>
    </citation>
    <scope>NUCLEOTIDE SEQUENCE [LARGE SCALE GENOMIC DNA]</scope>
    <source>
        <strain evidence="1 2">LaAM-08-1</strain>
    </source>
</reference>
<keyword evidence="2" id="KW-1185">Reference proteome</keyword>
<dbReference type="EMBL" id="KN838586">
    <property type="protein sequence ID" value="KIK02854.1"/>
    <property type="molecule type" value="Genomic_DNA"/>
</dbReference>
<gene>
    <name evidence="1" type="ORF">K443DRAFT_677189</name>
</gene>
<proteinExistence type="predicted"/>
<accession>A0A0C9XMW7</accession>
<evidence type="ECO:0000313" key="1">
    <source>
        <dbReference type="EMBL" id="KIK02854.1"/>
    </source>
</evidence>
<dbReference type="OrthoDB" id="2909098at2759"/>
<dbReference type="Proteomes" id="UP000054477">
    <property type="component" value="Unassembled WGS sequence"/>
</dbReference>
<name>A0A0C9XMW7_9AGAR</name>
<organism evidence="1 2">
    <name type="scientific">Laccaria amethystina LaAM-08-1</name>
    <dbReference type="NCBI Taxonomy" id="1095629"/>
    <lineage>
        <taxon>Eukaryota</taxon>
        <taxon>Fungi</taxon>
        <taxon>Dikarya</taxon>
        <taxon>Basidiomycota</taxon>
        <taxon>Agaricomycotina</taxon>
        <taxon>Agaricomycetes</taxon>
        <taxon>Agaricomycetidae</taxon>
        <taxon>Agaricales</taxon>
        <taxon>Agaricineae</taxon>
        <taxon>Hydnangiaceae</taxon>
        <taxon>Laccaria</taxon>
    </lineage>
</organism>
<evidence type="ECO:0000313" key="2">
    <source>
        <dbReference type="Proteomes" id="UP000054477"/>
    </source>
</evidence>